<evidence type="ECO:0000313" key="3">
    <source>
        <dbReference type="EMBL" id="WNM18773.1"/>
    </source>
</evidence>
<dbReference type="CDD" id="cd09604">
    <property type="entry name" value="M1_APN_like"/>
    <property type="match status" value="1"/>
</dbReference>
<evidence type="ECO:0000313" key="4">
    <source>
        <dbReference type="EMBL" id="WNM22824.1"/>
    </source>
</evidence>
<dbReference type="GO" id="GO:0004177">
    <property type="term" value="F:aminopeptidase activity"/>
    <property type="evidence" value="ECO:0007669"/>
    <property type="project" value="UniProtKB-KW"/>
</dbReference>
<evidence type="ECO:0000313" key="5">
    <source>
        <dbReference type="Proteomes" id="UP001304515"/>
    </source>
</evidence>
<dbReference type="KEGG" id="fcj:RN605_05545"/>
<keyword evidence="3" id="KW-0378">Hydrolase</keyword>
<accession>A0AA96EX22</accession>
<sequence length="618" mass="71255">MHKYIYGAIALISFSIISAQNIIPTPTNIKATYIKKTRSKTGEPGEKYWQNKANYNISIAFDPKTLLLKGSETIQYFNNSPDTLKTIEFKLYPNFFKKGSMRLMKVESDNVSDGVSIESMSVNNEKFDVNKLMINGTNMTVRIPKLAPKQNINFTIDFSFTLNTGSNFRTGKIDDGAYFLAYFFPRIAVYDDIDGWNKHQYLGTQEFYNDFCDFKMEVKVPNDYMVWATGDLMNCNEVYNDKYCERIHHAETNDEIKYIISSEDLKKGGITNSTKQENTWHFEAKNVTDVAIALSNHYVWQSSSVMVDPKTKRRTRVDAVYNEIHKDFELVASDARKTVEAMSYSFPKWPFPYQHETIFDGLDQMEYPMMVNDNPVEDREESIELTDHEIFHTMFPFYMGINETKYGWMDEGWATIGEWIITPLIDNRFVDKYGIEPTAQNAGKEIDVPITTLTTLLNDTSMFINSYPKPAFGYLFVKDMLGDELFYKGLHYYIGKWNGKHPMPNDFFYCMNTGSGTNLDWFWDKWFFGTGILDLSIKNVKANQITIENLGEKPLPIDLEITFSDGSVEKIHQSIAAWKKGNKEVVVTTKSAKKIKKVVLGSTYVPDSNKKNNLFELK</sequence>
<dbReference type="EMBL" id="CP134878">
    <property type="protein sequence ID" value="WNM18773.1"/>
    <property type="molecule type" value="Genomic_DNA"/>
</dbReference>
<gene>
    <name evidence="4" type="ORF">RN605_05545</name>
    <name evidence="3" type="ORF">RN608_12245</name>
</gene>
<keyword evidence="1" id="KW-0732">Signal</keyword>
<reference evidence="3 5" key="1">
    <citation type="submission" date="2023-09" db="EMBL/GenBank/DDBJ databases">
        <title>Flavobacterium sp. a novel bacteria isolate from Pepper rhizosphere.</title>
        <authorList>
            <person name="Peng Y."/>
            <person name="Lee J."/>
        </authorList>
    </citation>
    <scope>NUCLEOTIDE SEQUENCE</scope>
    <source>
        <strain evidence="3">PMR2A8</strain>
        <strain evidence="4 5">PMTSA4</strain>
    </source>
</reference>
<dbReference type="Proteomes" id="UP001304515">
    <property type="component" value="Chromosome"/>
</dbReference>
<keyword evidence="3" id="KW-0031">Aminopeptidase</keyword>
<evidence type="ECO:0000256" key="1">
    <source>
        <dbReference type="SAM" id="SignalP"/>
    </source>
</evidence>
<dbReference type="Pfam" id="PF01433">
    <property type="entry name" value="Peptidase_M1"/>
    <property type="match status" value="1"/>
</dbReference>
<dbReference type="EC" id="3.4.11.-" evidence="3"/>
<dbReference type="AlphaFoldDB" id="A0AA96EX22"/>
<feature type="chain" id="PRO_5044705152" evidence="1">
    <location>
        <begin position="20"/>
        <end position="618"/>
    </location>
</feature>
<protein>
    <submittedName>
        <fullName evidence="3">M1 family metallopeptidase</fullName>
        <ecNumber evidence="3">3.4.11.-</ecNumber>
    </submittedName>
</protein>
<proteinExistence type="predicted"/>
<keyword evidence="3" id="KW-0645">Protease</keyword>
<dbReference type="Gene3D" id="1.10.390.10">
    <property type="entry name" value="Neutral Protease Domain 2"/>
    <property type="match status" value="1"/>
</dbReference>
<accession>A0AA96F295</accession>
<dbReference type="GO" id="GO:0008270">
    <property type="term" value="F:zinc ion binding"/>
    <property type="evidence" value="ECO:0007669"/>
    <property type="project" value="InterPro"/>
</dbReference>
<dbReference type="EMBL" id="CP134890">
    <property type="protein sequence ID" value="WNM22824.1"/>
    <property type="molecule type" value="Genomic_DNA"/>
</dbReference>
<dbReference type="InterPro" id="IPR027268">
    <property type="entry name" value="Peptidase_M4/M1_CTD_sf"/>
</dbReference>
<name>A0AA96EX22_9FLAO</name>
<dbReference type="InterPro" id="IPR014782">
    <property type="entry name" value="Peptidase_M1_dom"/>
</dbReference>
<organism evidence="3">
    <name type="scientific">Flavobacterium capsici</name>
    <dbReference type="NCBI Taxonomy" id="3075618"/>
    <lineage>
        <taxon>Bacteria</taxon>
        <taxon>Pseudomonadati</taxon>
        <taxon>Bacteroidota</taxon>
        <taxon>Flavobacteriia</taxon>
        <taxon>Flavobacteriales</taxon>
        <taxon>Flavobacteriaceae</taxon>
        <taxon>Flavobacterium</taxon>
    </lineage>
</organism>
<dbReference type="GO" id="GO:0008237">
    <property type="term" value="F:metallopeptidase activity"/>
    <property type="evidence" value="ECO:0007669"/>
    <property type="project" value="InterPro"/>
</dbReference>
<evidence type="ECO:0000259" key="2">
    <source>
        <dbReference type="Pfam" id="PF01433"/>
    </source>
</evidence>
<feature type="signal peptide" evidence="1">
    <location>
        <begin position="1"/>
        <end position="19"/>
    </location>
</feature>
<keyword evidence="5" id="KW-1185">Reference proteome</keyword>
<feature type="domain" description="Peptidase M1 membrane alanine aminopeptidase" evidence="2">
    <location>
        <begin position="374"/>
        <end position="526"/>
    </location>
</feature>
<dbReference type="RefSeq" id="WP_313322950.1">
    <property type="nucleotide sequence ID" value="NZ_CP134878.1"/>
</dbReference>
<dbReference type="SUPFAM" id="SSF55486">
    <property type="entry name" value="Metalloproteases ('zincins'), catalytic domain"/>
    <property type="match status" value="1"/>
</dbReference>